<feature type="compositionally biased region" description="Gly residues" evidence="1">
    <location>
        <begin position="1"/>
        <end position="11"/>
    </location>
</feature>
<evidence type="ECO:0000256" key="1">
    <source>
        <dbReference type="SAM" id="MobiDB-lite"/>
    </source>
</evidence>
<dbReference type="AlphaFoldDB" id="A0A0A9FRY9"/>
<dbReference type="EMBL" id="GBRH01186838">
    <property type="protein sequence ID" value="JAE11058.1"/>
    <property type="molecule type" value="Transcribed_RNA"/>
</dbReference>
<name>A0A0A9FRY9_ARUDO</name>
<proteinExistence type="predicted"/>
<organism evidence="2">
    <name type="scientific">Arundo donax</name>
    <name type="common">Giant reed</name>
    <name type="synonym">Donax arundinaceus</name>
    <dbReference type="NCBI Taxonomy" id="35708"/>
    <lineage>
        <taxon>Eukaryota</taxon>
        <taxon>Viridiplantae</taxon>
        <taxon>Streptophyta</taxon>
        <taxon>Embryophyta</taxon>
        <taxon>Tracheophyta</taxon>
        <taxon>Spermatophyta</taxon>
        <taxon>Magnoliopsida</taxon>
        <taxon>Liliopsida</taxon>
        <taxon>Poales</taxon>
        <taxon>Poaceae</taxon>
        <taxon>PACMAD clade</taxon>
        <taxon>Arundinoideae</taxon>
        <taxon>Arundineae</taxon>
        <taxon>Arundo</taxon>
    </lineage>
</organism>
<reference evidence="2" key="2">
    <citation type="journal article" date="2015" name="Data Brief">
        <title>Shoot transcriptome of the giant reed, Arundo donax.</title>
        <authorList>
            <person name="Barrero R.A."/>
            <person name="Guerrero F.D."/>
            <person name="Moolhuijzen P."/>
            <person name="Goolsby J.A."/>
            <person name="Tidwell J."/>
            <person name="Bellgard S.E."/>
            <person name="Bellgard M.I."/>
        </authorList>
    </citation>
    <scope>NUCLEOTIDE SEQUENCE</scope>
    <source>
        <tissue evidence="2">Shoot tissue taken approximately 20 cm above the soil surface</tissue>
    </source>
</reference>
<sequence length="28" mass="2679">MMGRTRGGGGAAPTASRSSPPALPAPRA</sequence>
<reference evidence="2" key="1">
    <citation type="submission" date="2014-09" db="EMBL/GenBank/DDBJ databases">
        <authorList>
            <person name="Magalhaes I.L.F."/>
            <person name="Oliveira U."/>
            <person name="Santos F.R."/>
            <person name="Vidigal T.H.D.A."/>
            <person name="Brescovit A.D."/>
            <person name="Santos A.J."/>
        </authorList>
    </citation>
    <scope>NUCLEOTIDE SEQUENCE</scope>
    <source>
        <tissue evidence="2">Shoot tissue taken approximately 20 cm above the soil surface</tissue>
    </source>
</reference>
<feature type="region of interest" description="Disordered" evidence="1">
    <location>
        <begin position="1"/>
        <end position="28"/>
    </location>
</feature>
<protein>
    <submittedName>
        <fullName evidence="2">Uncharacterized protein</fullName>
    </submittedName>
</protein>
<accession>A0A0A9FRY9</accession>
<evidence type="ECO:0000313" key="2">
    <source>
        <dbReference type="EMBL" id="JAE11058.1"/>
    </source>
</evidence>